<proteinExistence type="predicted"/>
<reference evidence="2" key="1">
    <citation type="journal article" date="2022" name="Mol. Ecol. Resour.">
        <title>The genomes of chicory, endive, great burdock and yacon provide insights into Asteraceae palaeo-polyploidization history and plant inulin production.</title>
        <authorList>
            <person name="Fan W."/>
            <person name="Wang S."/>
            <person name="Wang H."/>
            <person name="Wang A."/>
            <person name="Jiang F."/>
            <person name="Liu H."/>
            <person name="Zhao H."/>
            <person name="Xu D."/>
            <person name="Zhang Y."/>
        </authorList>
    </citation>
    <scope>NUCLEOTIDE SEQUENCE [LARGE SCALE GENOMIC DNA]</scope>
    <source>
        <strain evidence="2">cv. Yunnan</strain>
    </source>
</reference>
<evidence type="ECO:0000313" key="1">
    <source>
        <dbReference type="EMBL" id="KAI3730833.1"/>
    </source>
</evidence>
<gene>
    <name evidence="1" type="ORF">L1987_62011</name>
</gene>
<protein>
    <submittedName>
        <fullName evidence="1">Uncharacterized protein</fullName>
    </submittedName>
</protein>
<accession>A0ACB9C9G8</accession>
<dbReference type="Proteomes" id="UP001056120">
    <property type="component" value="Linkage Group LG21"/>
</dbReference>
<organism evidence="1 2">
    <name type="scientific">Smallanthus sonchifolius</name>
    <dbReference type="NCBI Taxonomy" id="185202"/>
    <lineage>
        <taxon>Eukaryota</taxon>
        <taxon>Viridiplantae</taxon>
        <taxon>Streptophyta</taxon>
        <taxon>Embryophyta</taxon>
        <taxon>Tracheophyta</taxon>
        <taxon>Spermatophyta</taxon>
        <taxon>Magnoliopsida</taxon>
        <taxon>eudicotyledons</taxon>
        <taxon>Gunneridae</taxon>
        <taxon>Pentapetalae</taxon>
        <taxon>asterids</taxon>
        <taxon>campanulids</taxon>
        <taxon>Asterales</taxon>
        <taxon>Asteraceae</taxon>
        <taxon>Asteroideae</taxon>
        <taxon>Heliantheae alliance</taxon>
        <taxon>Millerieae</taxon>
        <taxon>Smallanthus</taxon>
    </lineage>
</organism>
<comment type="caution">
    <text evidence="1">The sequence shown here is derived from an EMBL/GenBank/DDBJ whole genome shotgun (WGS) entry which is preliminary data.</text>
</comment>
<name>A0ACB9C9G8_9ASTR</name>
<sequence length="1048" mass="116990">MFRLSSGDVAGFKLLFSLAIMYGMMSMVAYYVMQMKFITPLGIDAPLDRFSEARAIEHIRVLAHEIDGRQEGRQGLHDAAKYIKTQLEMLKDRAGSNVRIEIEENIVNGSFNMMFLGHSLSLGYRNHTNIVMRVTSIESKDTDPAILLNGHFDSPPGSPGASDCGSCVASILEVARMTIDSGWTPPKPLIFLFNGAEELFMLGSHGFITTHKWRNTIGAFINLEASGTGGLDFVCQSGPGSWPSQVYAQSAVHPMGNSAAQDIFGIVPGDTDYRMFATDFGSIPGLDIIFVHGGYFYHTSTDSVERLLPGSIQARGDNLFNLVKAFTNSSKLENAHDRGLTKEQDDGQPMFFDYLSWFLVYYSRRQGMIFHSIPVAMYLLIPFFLRFSKYGLLCSFAALLDFMKGTLFHVIGFILAVIFPIIFSILRLLFSGQSMNWFAHPYLAYMMFIPCSLAGMLVPRLYWNFFPLSQDGYILKSSKEELAEEARYWGAFGLYAFISMAYFSFGLSGGFLTLSLAAFMVPSWIFYRLSVKYYGIESLRSATLFVVPSIPCLVHSVYFCGFLAQFLIEKMGMMGSLPPPHGYFIPDIVMAATIGAVTSVCVGPLVPVIGHWLARSSVVQFLLHASAIALALTSQFFPYSIDSPKRVVLQHTVVTTGSGKIKDTSYDLSVVDSNALPYLFKHAPEVAKELHVDSDFSFKTANLSYREDWMGIYPLSFLFSRSLKFPASKDEITSHYRYFPHISTTKQETISVDGSRRVHLEFSIGSLKEVWVSVLNITGPISGWSFANSTLPAPEIVKGAPPSYICRLSGVAKENWTFWLETNSSGDIRIEVGVVEQYLMDSMKRLKGRFPEWVDIIALSSFLSTTSNSNNGEILEKEPDNPTKSCKARGSDLRCHFKNTRETAHAIRKLPLIKAKGYLEDVLVHKQAIPFTRFCRGVGRTAQAKNRHSNGQGRWPAKSAKFIMDLLKNAESNAEVKGLDVDALFISHIQVNQAQKQRRRTYRAHGRINPYMSSPCHIELTLSEKEEPVKKESESQLATSGKSKKSQA</sequence>
<evidence type="ECO:0000313" key="2">
    <source>
        <dbReference type="Proteomes" id="UP001056120"/>
    </source>
</evidence>
<keyword evidence="2" id="KW-1185">Reference proteome</keyword>
<reference evidence="1 2" key="2">
    <citation type="journal article" date="2022" name="Mol. Ecol. Resour.">
        <title>The genomes of chicory, endive, great burdock and yacon provide insights into Asteraceae paleo-polyploidization history and plant inulin production.</title>
        <authorList>
            <person name="Fan W."/>
            <person name="Wang S."/>
            <person name="Wang H."/>
            <person name="Wang A."/>
            <person name="Jiang F."/>
            <person name="Liu H."/>
            <person name="Zhao H."/>
            <person name="Xu D."/>
            <person name="Zhang Y."/>
        </authorList>
    </citation>
    <scope>NUCLEOTIDE SEQUENCE [LARGE SCALE GENOMIC DNA]</scope>
    <source>
        <strain evidence="2">cv. Yunnan</strain>
        <tissue evidence="1">Leaves</tissue>
    </source>
</reference>
<dbReference type="EMBL" id="CM042038">
    <property type="protein sequence ID" value="KAI3730833.1"/>
    <property type="molecule type" value="Genomic_DNA"/>
</dbReference>